<dbReference type="AlphaFoldDB" id="W2RLP5"/>
<feature type="region of interest" description="Disordered" evidence="1">
    <location>
        <begin position="222"/>
        <end position="254"/>
    </location>
</feature>
<protein>
    <submittedName>
        <fullName evidence="2">Uncharacterized protein</fullName>
    </submittedName>
</protein>
<organism evidence="2 3">
    <name type="scientific">Cyphellophora europaea (strain CBS 101466)</name>
    <name type="common">Phialophora europaea</name>
    <dbReference type="NCBI Taxonomy" id="1220924"/>
    <lineage>
        <taxon>Eukaryota</taxon>
        <taxon>Fungi</taxon>
        <taxon>Dikarya</taxon>
        <taxon>Ascomycota</taxon>
        <taxon>Pezizomycotina</taxon>
        <taxon>Eurotiomycetes</taxon>
        <taxon>Chaetothyriomycetidae</taxon>
        <taxon>Chaetothyriales</taxon>
        <taxon>Cyphellophoraceae</taxon>
        <taxon>Cyphellophora</taxon>
    </lineage>
</organism>
<dbReference type="HOGENOM" id="CLU_1094234_0_0_1"/>
<gene>
    <name evidence="2" type="ORF">HMPREF1541_08373</name>
</gene>
<dbReference type="EMBL" id="KB822724">
    <property type="protein sequence ID" value="ETN37382.1"/>
    <property type="molecule type" value="Genomic_DNA"/>
</dbReference>
<dbReference type="VEuPathDB" id="FungiDB:HMPREF1541_08373"/>
<proteinExistence type="predicted"/>
<reference evidence="2 3" key="1">
    <citation type="submission" date="2013-03" db="EMBL/GenBank/DDBJ databases">
        <title>The Genome Sequence of Phialophora europaea CBS 101466.</title>
        <authorList>
            <consortium name="The Broad Institute Genomics Platform"/>
            <person name="Cuomo C."/>
            <person name="de Hoog S."/>
            <person name="Gorbushina A."/>
            <person name="Walker B."/>
            <person name="Young S.K."/>
            <person name="Zeng Q."/>
            <person name="Gargeya S."/>
            <person name="Fitzgerald M."/>
            <person name="Haas B."/>
            <person name="Abouelleil A."/>
            <person name="Allen A.W."/>
            <person name="Alvarado L."/>
            <person name="Arachchi H.M."/>
            <person name="Berlin A.M."/>
            <person name="Chapman S.B."/>
            <person name="Gainer-Dewar J."/>
            <person name="Goldberg J."/>
            <person name="Griggs A."/>
            <person name="Gujja S."/>
            <person name="Hansen M."/>
            <person name="Howarth C."/>
            <person name="Imamovic A."/>
            <person name="Ireland A."/>
            <person name="Larimer J."/>
            <person name="McCowan C."/>
            <person name="Murphy C."/>
            <person name="Pearson M."/>
            <person name="Poon T.W."/>
            <person name="Priest M."/>
            <person name="Roberts A."/>
            <person name="Saif S."/>
            <person name="Shea T."/>
            <person name="Sisk P."/>
            <person name="Sykes S."/>
            <person name="Wortman J."/>
            <person name="Nusbaum C."/>
            <person name="Birren B."/>
        </authorList>
    </citation>
    <scope>NUCLEOTIDE SEQUENCE [LARGE SCALE GENOMIC DNA]</scope>
    <source>
        <strain evidence="2 3">CBS 101466</strain>
    </source>
</reference>
<evidence type="ECO:0000313" key="2">
    <source>
        <dbReference type="EMBL" id="ETN37382.1"/>
    </source>
</evidence>
<name>W2RLP5_CYPE1</name>
<keyword evidence="3" id="KW-1185">Reference proteome</keyword>
<sequence>MACNGVVSRESIAWRGGDNEVIQRARSRRDGDPVPFFFADDSDDNGIMLGAFVEEDDESDFLPFPYSYATSKSASLPAVPQARVSGTKRRKCSFTKNISMLALMNPARGSYLNPMTTVKISARIAKTLAKLRKPSILVAPVASKKEPALTPSTGHLNHIITVPPRQQSFTPMCVQNSHSNAAIMSMIKHQRLLTKRQQSGKTVGRRLRSAMGTERIAAYEKPKKGMGTTNGRVAGGSRVLGEIEDNDAGLEGHR</sequence>
<dbReference type="InParanoid" id="W2RLP5"/>
<dbReference type="GeneID" id="19975712"/>
<dbReference type="Proteomes" id="UP000030752">
    <property type="component" value="Unassembled WGS sequence"/>
</dbReference>
<evidence type="ECO:0000313" key="3">
    <source>
        <dbReference type="Proteomes" id="UP000030752"/>
    </source>
</evidence>
<dbReference type="RefSeq" id="XP_008720914.1">
    <property type="nucleotide sequence ID" value="XM_008722692.1"/>
</dbReference>
<evidence type="ECO:0000256" key="1">
    <source>
        <dbReference type="SAM" id="MobiDB-lite"/>
    </source>
</evidence>
<accession>W2RLP5</accession>